<evidence type="ECO:0000313" key="4">
    <source>
        <dbReference type="Proteomes" id="UP000192257"/>
    </source>
</evidence>
<dbReference type="EMBL" id="NBCO01000017">
    <property type="protein sequence ID" value="ORC88362.1"/>
    <property type="molecule type" value="Genomic_DNA"/>
</dbReference>
<dbReference type="GeneID" id="39986093"/>
<dbReference type="VEuPathDB" id="TriTrypDB:TM35_000172340"/>
<feature type="region of interest" description="Disordered" evidence="1">
    <location>
        <begin position="257"/>
        <end position="290"/>
    </location>
</feature>
<gene>
    <name evidence="3" type="ORF">TM35_000172340</name>
</gene>
<name>A0A1X0NUL0_9TRYP</name>
<organism evidence="3 4">
    <name type="scientific">Trypanosoma theileri</name>
    <dbReference type="NCBI Taxonomy" id="67003"/>
    <lineage>
        <taxon>Eukaryota</taxon>
        <taxon>Discoba</taxon>
        <taxon>Euglenozoa</taxon>
        <taxon>Kinetoplastea</taxon>
        <taxon>Metakinetoplastina</taxon>
        <taxon>Trypanosomatida</taxon>
        <taxon>Trypanosomatidae</taxon>
        <taxon>Trypanosoma</taxon>
    </lineage>
</organism>
<feature type="compositionally biased region" description="Low complexity" evidence="1">
    <location>
        <begin position="259"/>
        <end position="278"/>
    </location>
</feature>
<dbReference type="OrthoDB" id="4062651at2759"/>
<keyword evidence="4" id="KW-1185">Reference proteome</keyword>
<proteinExistence type="predicted"/>
<sequence length="450" mass="48903">MMSIQKTAGQSIMSSGGRLPDSPCWTYCDDDIDGVPRIYGDRSAQATYGCAIGHGGDRGSLVYSIGKDLLPLFHSAHPLAFKMYPVSITENELEFIRVLFSSDVAASFTTGEECGLCRKVPYLVLPLAIVSIDGVDRGILMMQQDYSLKQFLLASGTGCNSVSGGIPMENDMDDEDTSLRSRQSFEPIHSCAVITAIAFQLVVAITALNEELPHLVEGVHCSGFTHNDIHLDNILLDATAGRVGLCDFELVAHAPERSPSPLLSPSNSNHNNGPSHSHCNSHESTPTVVPSRLHTRMAPHRLPPLSRQSPHGLFSRGADTWALALALLSLLTGVDPLFADARLMDDFGGGPLLQRHTDADGSAPVLDWDANIHDHILRLLWRDDPSGARVREAGPLLALCGKCLVNRDGARACSAVELLYEPLFREYLQAPREAERVLHAWIERRAAGPH</sequence>
<dbReference type="GO" id="GO:0005524">
    <property type="term" value="F:ATP binding"/>
    <property type="evidence" value="ECO:0007669"/>
    <property type="project" value="InterPro"/>
</dbReference>
<dbReference type="GO" id="GO:0004672">
    <property type="term" value="F:protein kinase activity"/>
    <property type="evidence" value="ECO:0007669"/>
    <property type="project" value="InterPro"/>
</dbReference>
<feature type="domain" description="Protein kinase" evidence="2">
    <location>
        <begin position="46"/>
        <end position="397"/>
    </location>
</feature>
<evidence type="ECO:0000256" key="1">
    <source>
        <dbReference type="SAM" id="MobiDB-lite"/>
    </source>
</evidence>
<dbReference type="InterPro" id="IPR011009">
    <property type="entry name" value="Kinase-like_dom_sf"/>
</dbReference>
<dbReference type="STRING" id="67003.A0A1X0NUL0"/>
<dbReference type="Proteomes" id="UP000192257">
    <property type="component" value="Unassembled WGS sequence"/>
</dbReference>
<evidence type="ECO:0000259" key="2">
    <source>
        <dbReference type="PROSITE" id="PS50011"/>
    </source>
</evidence>
<dbReference type="RefSeq" id="XP_028882428.1">
    <property type="nucleotide sequence ID" value="XM_029026313.1"/>
</dbReference>
<comment type="caution">
    <text evidence="3">The sequence shown here is derived from an EMBL/GenBank/DDBJ whole genome shotgun (WGS) entry which is preliminary data.</text>
</comment>
<reference evidence="3 4" key="1">
    <citation type="submission" date="2017-03" db="EMBL/GenBank/DDBJ databases">
        <title>An alternative strategy for trypanosome survival in the mammalian bloodstream revealed through genome and transcriptome analysis of the ubiquitous bovine parasite Trypanosoma (Megatrypanum) theileri.</title>
        <authorList>
            <person name="Kelly S."/>
            <person name="Ivens A."/>
            <person name="Mott A."/>
            <person name="O'Neill E."/>
            <person name="Emms D."/>
            <person name="Macleod O."/>
            <person name="Voorheis P."/>
            <person name="Matthews J."/>
            <person name="Matthews K."/>
            <person name="Carrington M."/>
        </authorList>
    </citation>
    <scope>NUCLEOTIDE SEQUENCE [LARGE SCALE GENOMIC DNA]</scope>
    <source>
        <strain evidence="3">Edinburgh</strain>
    </source>
</reference>
<accession>A0A1X0NUL0</accession>
<protein>
    <recommendedName>
        <fullName evidence="2">Protein kinase domain-containing protein</fullName>
    </recommendedName>
</protein>
<dbReference type="AlphaFoldDB" id="A0A1X0NUL0"/>
<dbReference type="InterPro" id="IPR000719">
    <property type="entry name" value="Prot_kinase_dom"/>
</dbReference>
<dbReference type="Gene3D" id="1.10.510.10">
    <property type="entry name" value="Transferase(Phosphotransferase) domain 1"/>
    <property type="match status" value="1"/>
</dbReference>
<evidence type="ECO:0000313" key="3">
    <source>
        <dbReference type="EMBL" id="ORC88362.1"/>
    </source>
</evidence>
<dbReference type="PROSITE" id="PS50011">
    <property type="entry name" value="PROTEIN_KINASE_DOM"/>
    <property type="match status" value="1"/>
</dbReference>
<dbReference type="SUPFAM" id="SSF56112">
    <property type="entry name" value="Protein kinase-like (PK-like)"/>
    <property type="match status" value="1"/>
</dbReference>